<organism evidence="2 3">
    <name type="scientific">Pararhodospirillum oryzae</name>
    <dbReference type="NCBI Taxonomy" id="478448"/>
    <lineage>
        <taxon>Bacteria</taxon>
        <taxon>Pseudomonadati</taxon>
        <taxon>Pseudomonadota</taxon>
        <taxon>Alphaproteobacteria</taxon>
        <taxon>Rhodospirillales</taxon>
        <taxon>Rhodospirillaceae</taxon>
        <taxon>Pararhodospirillum</taxon>
    </lineage>
</organism>
<protein>
    <recommendedName>
        <fullName evidence="4">BON domain-containing protein</fullName>
    </recommendedName>
</protein>
<evidence type="ECO:0000313" key="3">
    <source>
        <dbReference type="Proteomes" id="UP000321567"/>
    </source>
</evidence>
<evidence type="ECO:0000256" key="1">
    <source>
        <dbReference type="SAM" id="MobiDB-lite"/>
    </source>
</evidence>
<proteinExistence type="predicted"/>
<sequence>MLVVLPVLSACGVPVFLVADPVVNAGLGLDRDALREDAQELTDKLNANLAVEPDLESVTVIAALDRRPPSEGMGRVCYLVASGDVAREENARRLRERLQAWVGSDCRGVVNLSQVSWPGSPRTRGSILLSTADERSVETPAPRVSP</sequence>
<dbReference type="EMBL" id="BJZO01000004">
    <property type="protein sequence ID" value="GEO80130.1"/>
    <property type="molecule type" value="Genomic_DNA"/>
</dbReference>
<evidence type="ECO:0008006" key="4">
    <source>
        <dbReference type="Google" id="ProtNLM"/>
    </source>
</evidence>
<dbReference type="AlphaFoldDB" id="A0A512H424"/>
<evidence type="ECO:0000313" key="2">
    <source>
        <dbReference type="EMBL" id="GEO80130.1"/>
    </source>
</evidence>
<name>A0A512H424_9PROT</name>
<keyword evidence="3" id="KW-1185">Reference proteome</keyword>
<accession>A0A512H424</accession>
<feature type="region of interest" description="Disordered" evidence="1">
    <location>
        <begin position="123"/>
        <end position="146"/>
    </location>
</feature>
<gene>
    <name evidence="2" type="ORF">ROR02_02610</name>
</gene>
<dbReference type="Proteomes" id="UP000321567">
    <property type="component" value="Unassembled WGS sequence"/>
</dbReference>
<comment type="caution">
    <text evidence="2">The sequence shown here is derived from an EMBL/GenBank/DDBJ whole genome shotgun (WGS) entry which is preliminary data.</text>
</comment>
<reference evidence="2 3" key="1">
    <citation type="submission" date="2019-07" db="EMBL/GenBank/DDBJ databases">
        <title>Whole genome shotgun sequence of Rhodospirillum oryzae NBRC 107573.</title>
        <authorList>
            <person name="Hosoyama A."/>
            <person name="Uohara A."/>
            <person name="Ohji S."/>
            <person name="Ichikawa N."/>
        </authorList>
    </citation>
    <scope>NUCLEOTIDE SEQUENCE [LARGE SCALE GENOMIC DNA]</scope>
    <source>
        <strain evidence="2 3">NBRC 107573</strain>
    </source>
</reference>